<dbReference type="Proteomes" id="UP000799750">
    <property type="component" value="Unassembled WGS sequence"/>
</dbReference>
<organism evidence="3 4">
    <name type="scientific">Lophium mytilinum</name>
    <dbReference type="NCBI Taxonomy" id="390894"/>
    <lineage>
        <taxon>Eukaryota</taxon>
        <taxon>Fungi</taxon>
        <taxon>Dikarya</taxon>
        <taxon>Ascomycota</taxon>
        <taxon>Pezizomycotina</taxon>
        <taxon>Dothideomycetes</taxon>
        <taxon>Pleosporomycetidae</taxon>
        <taxon>Mytilinidiales</taxon>
        <taxon>Mytilinidiaceae</taxon>
        <taxon>Lophium</taxon>
    </lineage>
</organism>
<evidence type="ECO:0000313" key="3">
    <source>
        <dbReference type="EMBL" id="KAF2492749.1"/>
    </source>
</evidence>
<keyword evidence="4" id="KW-1185">Reference proteome</keyword>
<evidence type="ECO:0000259" key="2">
    <source>
        <dbReference type="PROSITE" id="PS50097"/>
    </source>
</evidence>
<proteinExistence type="predicted"/>
<dbReference type="PANTHER" id="PTHR47843:SF2">
    <property type="entry name" value="BTB DOMAIN-CONTAINING PROTEIN"/>
    <property type="match status" value="1"/>
</dbReference>
<dbReference type="InterPro" id="IPR011333">
    <property type="entry name" value="SKP1/BTB/POZ_sf"/>
</dbReference>
<dbReference type="PANTHER" id="PTHR47843">
    <property type="entry name" value="BTB DOMAIN-CONTAINING PROTEIN-RELATED"/>
    <property type="match status" value="1"/>
</dbReference>
<gene>
    <name evidence="3" type="ORF">BU16DRAFT_529031</name>
</gene>
<dbReference type="SUPFAM" id="SSF54695">
    <property type="entry name" value="POZ domain"/>
    <property type="match status" value="1"/>
</dbReference>
<accession>A0A6A6QKX1</accession>
<evidence type="ECO:0000256" key="1">
    <source>
        <dbReference type="SAM" id="MobiDB-lite"/>
    </source>
</evidence>
<dbReference type="OrthoDB" id="1022638at2759"/>
<dbReference type="Gene3D" id="3.30.710.10">
    <property type="entry name" value="Potassium Channel Kv1.1, Chain A"/>
    <property type="match status" value="1"/>
</dbReference>
<sequence length="245" mass="27327">MSADLREPKRRKLAHIGRTTIDIWVGEGDHRECFSIHEKLLTSRSDFFARAMDGSWKESKESVINLPTDSPALFSLYMHHLYTGKLATAPDEDTTESGGEHWVLAQLYVFAEKIQDSKCKNDILDAMVEHTFEGPQAKWPSCATIQTIYSGTAGPCPARRFLVDIYAVERTSAWCAKDQREKYPAEFVWDVMARMSERKPEPVRSNALSFGGTRYHEAVGGEAGQGEKTDSSGKLGLSAESDISS</sequence>
<feature type="domain" description="BTB" evidence="2">
    <location>
        <begin position="19"/>
        <end position="90"/>
    </location>
</feature>
<feature type="region of interest" description="Disordered" evidence="1">
    <location>
        <begin position="216"/>
        <end position="245"/>
    </location>
</feature>
<reference evidence="3" key="1">
    <citation type="journal article" date="2020" name="Stud. Mycol.">
        <title>101 Dothideomycetes genomes: a test case for predicting lifestyles and emergence of pathogens.</title>
        <authorList>
            <person name="Haridas S."/>
            <person name="Albert R."/>
            <person name="Binder M."/>
            <person name="Bloem J."/>
            <person name="Labutti K."/>
            <person name="Salamov A."/>
            <person name="Andreopoulos B."/>
            <person name="Baker S."/>
            <person name="Barry K."/>
            <person name="Bills G."/>
            <person name="Bluhm B."/>
            <person name="Cannon C."/>
            <person name="Castanera R."/>
            <person name="Culley D."/>
            <person name="Daum C."/>
            <person name="Ezra D."/>
            <person name="Gonzalez J."/>
            <person name="Henrissat B."/>
            <person name="Kuo A."/>
            <person name="Liang C."/>
            <person name="Lipzen A."/>
            <person name="Lutzoni F."/>
            <person name="Magnuson J."/>
            <person name="Mondo S."/>
            <person name="Nolan M."/>
            <person name="Ohm R."/>
            <person name="Pangilinan J."/>
            <person name="Park H.-J."/>
            <person name="Ramirez L."/>
            <person name="Alfaro M."/>
            <person name="Sun H."/>
            <person name="Tritt A."/>
            <person name="Yoshinaga Y."/>
            <person name="Zwiers L.-H."/>
            <person name="Turgeon B."/>
            <person name="Goodwin S."/>
            <person name="Spatafora J."/>
            <person name="Crous P."/>
            <person name="Grigoriev I."/>
        </authorList>
    </citation>
    <scope>NUCLEOTIDE SEQUENCE</scope>
    <source>
        <strain evidence="3">CBS 269.34</strain>
    </source>
</reference>
<evidence type="ECO:0000313" key="4">
    <source>
        <dbReference type="Proteomes" id="UP000799750"/>
    </source>
</evidence>
<dbReference type="InterPro" id="IPR000210">
    <property type="entry name" value="BTB/POZ_dom"/>
</dbReference>
<dbReference type="EMBL" id="MU004193">
    <property type="protein sequence ID" value="KAF2492749.1"/>
    <property type="molecule type" value="Genomic_DNA"/>
</dbReference>
<protein>
    <recommendedName>
        <fullName evidence="2">BTB domain-containing protein</fullName>
    </recommendedName>
</protein>
<dbReference type="AlphaFoldDB" id="A0A6A6QKX1"/>
<name>A0A6A6QKX1_9PEZI</name>
<dbReference type="PROSITE" id="PS50097">
    <property type="entry name" value="BTB"/>
    <property type="match status" value="1"/>
</dbReference>
<feature type="compositionally biased region" description="Basic and acidic residues" evidence="1">
    <location>
        <begin position="216"/>
        <end position="231"/>
    </location>
</feature>